<accession>A0AAV8Y473</accession>
<dbReference type="GO" id="GO:0005615">
    <property type="term" value="C:extracellular space"/>
    <property type="evidence" value="ECO:0007669"/>
    <property type="project" value="TreeGrafter"/>
</dbReference>
<dbReference type="AlphaFoldDB" id="A0AAV8Y473"/>
<dbReference type="PRINTS" id="PR00947">
    <property type="entry name" value="CUTICLE"/>
</dbReference>
<keyword evidence="5" id="KW-1185">Reference proteome</keyword>
<evidence type="ECO:0000313" key="4">
    <source>
        <dbReference type="EMBL" id="KAJ8945666.1"/>
    </source>
</evidence>
<reference evidence="4" key="1">
    <citation type="journal article" date="2023" name="Insect Mol. Biol.">
        <title>Genome sequencing provides insights into the evolution of gene families encoding plant cell wall-degrading enzymes in longhorned beetles.</title>
        <authorList>
            <person name="Shin N.R."/>
            <person name="Okamura Y."/>
            <person name="Kirsch R."/>
            <person name="Pauchet Y."/>
        </authorList>
    </citation>
    <scope>NUCLEOTIDE SEQUENCE</scope>
    <source>
        <strain evidence="4">AMC_N1</strain>
    </source>
</reference>
<proteinExistence type="predicted"/>
<name>A0AAV8Y473_9CUCU</name>
<dbReference type="InterPro" id="IPR000618">
    <property type="entry name" value="Insect_cuticle"/>
</dbReference>
<dbReference type="Proteomes" id="UP001162162">
    <property type="component" value="Unassembled WGS sequence"/>
</dbReference>
<protein>
    <submittedName>
        <fullName evidence="4">Uncharacterized protein</fullName>
    </submittedName>
</protein>
<feature type="region of interest" description="Disordered" evidence="3">
    <location>
        <begin position="15"/>
        <end position="87"/>
    </location>
</feature>
<feature type="compositionally biased region" description="Low complexity" evidence="3">
    <location>
        <begin position="30"/>
        <end position="41"/>
    </location>
</feature>
<evidence type="ECO:0000313" key="5">
    <source>
        <dbReference type="Proteomes" id="UP001162162"/>
    </source>
</evidence>
<gene>
    <name evidence="4" type="ORF">NQ318_012384</name>
</gene>
<dbReference type="InterPro" id="IPR031311">
    <property type="entry name" value="CHIT_BIND_RR_consensus"/>
</dbReference>
<sequence>MSEFEDEELCSKVLSRPSLNPCRDYPYETPSSSFLPSSQSQSPPPHGHDRAHYKFAYGVHDPHTHDKKSQYEHRKGHHVTGEYELKEPDGTHRVVKYIAGPHSGFEAIVERRGHAQHPDHKGHHYGATSYVEVTHWGDQGDEDHHH</sequence>
<comment type="caution">
    <text evidence="4">The sequence shown here is derived from an EMBL/GenBank/DDBJ whole genome shotgun (WGS) entry which is preliminary data.</text>
</comment>
<evidence type="ECO:0000256" key="1">
    <source>
        <dbReference type="ARBA" id="ARBA00022460"/>
    </source>
</evidence>
<feature type="compositionally biased region" description="Basic and acidic residues" evidence="3">
    <location>
        <begin position="60"/>
        <end position="87"/>
    </location>
</feature>
<evidence type="ECO:0000256" key="2">
    <source>
        <dbReference type="PROSITE-ProRule" id="PRU00497"/>
    </source>
</evidence>
<dbReference type="Pfam" id="PF00379">
    <property type="entry name" value="Chitin_bind_4"/>
    <property type="match status" value="1"/>
</dbReference>
<dbReference type="PROSITE" id="PS51155">
    <property type="entry name" value="CHIT_BIND_RR_2"/>
    <property type="match status" value="1"/>
</dbReference>
<dbReference type="InterPro" id="IPR051217">
    <property type="entry name" value="Insect_Cuticle_Struc_Prot"/>
</dbReference>
<dbReference type="PANTHER" id="PTHR12236:SF96">
    <property type="entry name" value="PUPAL CUTICLE PROTEIN EDG-84A-LIKE PROTEIN"/>
    <property type="match status" value="1"/>
</dbReference>
<dbReference type="PROSITE" id="PS00233">
    <property type="entry name" value="CHIT_BIND_RR_1"/>
    <property type="match status" value="1"/>
</dbReference>
<evidence type="ECO:0000256" key="3">
    <source>
        <dbReference type="SAM" id="MobiDB-lite"/>
    </source>
</evidence>
<dbReference type="PANTHER" id="PTHR12236">
    <property type="entry name" value="STRUCTURAL CONTITUENT OF CUTICLE"/>
    <property type="match status" value="1"/>
</dbReference>
<dbReference type="GO" id="GO:0031012">
    <property type="term" value="C:extracellular matrix"/>
    <property type="evidence" value="ECO:0007669"/>
    <property type="project" value="TreeGrafter"/>
</dbReference>
<organism evidence="4 5">
    <name type="scientific">Aromia moschata</name>
    <dbReference type="NCBI Taxonomy" id="1265417"/>
    <lineage>
        <taxon>Eukaryota</taxon>
        <taxon>Metazoa</taxon>
        <taxon>Ecdysozoa</taxon>
        <taxon>Arthropoda</taxon>
        <taxon>Hexapoda</taxon>
        <taxon>Insecta</taxon>
        <taxon>Pterygota</taxon>
        <taxon>Neoptera</taxon>
        <taxon>Endopterygota</taxon>
        <taxon>Coleoptera</taxon>
        <taxon>Polyphaga</taxon>
        <taxon>Cucujiformia</taxon>
        <taxon>Chrysomeloidea</taxon>
        <taxon>Cerambycidae</taxon>
        <taxon>Cerambycinae</taxon>
        <taxon>Callichromatini</taxon>
        <taxon>Aromia</taxon>
    </lineage>
</organism>
<dbReference type="GO" id="GO:0042302">
    <property type="term" value="F:structural constituent of cuticle"/>
    <property type="evidence" value="ECO:0007669"/>
    <property type="project" value="UniProtKB-UniRule"/>
</dbReference>
<dbReference type="EMBL" id="JAPWTK010000211">
    <property type="protein sequence ID" value="KAJ8945666.1"/>
    <property type="molecule type" value="Genomic_DNA"/>
</dbReference>
<keyword evidence="1 2" id="KW-0193">Cuticle</keyword>